<sequence>MEAVILAGGKAERLGDAAQGKPKALVSIAGHPLAAYQVSRLRDAGVRRVIVSCARGQGALFADALAHLGCEIVPVEEPEPLGRGGGLRFAAAARTQRGALFALNGDELLDVDLEAMLAVHRERGAAATIAVAPLVSALGVVDVAEDGLVSGFREAPRLPYWVNIGCYVLDDEALSRLPERGDHEQSTFPALALEGKLRAWKHDGIWLTVNTPKQLRQAEEWFAAHPEWRPDGPGAEAA</sequence>
<dbReference type="Pfam" id="PF00483">
    <property type="entry name" value="NTP_transferase"/>
    <property type="match status" value="1"/>
</dbReference>
<organism evidence="2 3">
    <name type="scientific">Gaiella occulta</name>
    <dbReference type="NCBI Taxonomy" id="1002870"/>
    <lineage>
        <taxon>Bacteria</taxon>
        <taxon>Bacillati</taxon>
        <taxon>Actinomycetota</taxon>
        <taxon>Thermoleophilia</taxon>
        <taxon>Gaiellales</taxon>
        <taxon>Gaiellaceae</taxon>
        <taxon>Gaiella</taxon>
    </lineage>
</organism>
<proteinExistence type="predicted"/>
<reference evidence="2 3" key="1">
    <citation type="submission" date="2018-07" db="EMBL/GenBank/DDBJ databases">
        <title>High-quality-draft genome sequence of Gaiella occulta.</title>
        <authorList>
            <person name="Severino R."/>
            <person name="Froufe H.J.C."/>
            <person name="Rainey F.A."/>
            <person name="Barroso C."/>
            <person name="Albuquerque L."/>
            <person name="Lobo-Da-Cunha A."/>
            <person name="Da Costa M.S."/>
            <person name="Egas C."/>
        </authorList>
    </citation>
    <scope>NUCLEOTIDE SEQUENCE [LARGE SCALE GENOMIC DNA]</scope>
    <source>
        <strain evidence="2 3">F2-233</strain>
    </source>
</reference>
<reference evidence="3" key="2">
    <citation type="journal article" date="2019" name="MicrobiologyOpen">
        <title>High-quality draft genome sequence of Gaiella occulta isolated from a 150 meter deep mineral water borehole and comparison with the genome sequences of other deep-branching lineages of the phylum Actinobacteria.</title>
        <authorList>
            <person name="Severino R."/>
            <person name="Froufe H.J.C."/>
            <person name="Barroso C."/>
            <person name="Albuquerque L."/>
            <person name="Lobo-da-Cunha A."/>
            <person name="da Costa M.S."/>
            <person name="Egas C."/>
        </authorList>
    </citation>
    <scope>NUCLEOTIDE SEQUENCE [LARGE SCALE GENOMIC DNA]</scope>
    <source>
        <strain evidence="3">F2-233</strain>
    </source>
</reference>
<dbReference type="PANTHER" id="PTHR22572">
    <property type="entry name" value="SUGAR-1-PHOSPHATE GUANYL TRANSFERASE"/>
    <property type="match status" value="1"/>
</dbReference>
<protein>
    <submittedName>
        <fullName evidence="2">Nucleoside-diphosphate-sugar pyrophosphorylase</fullName>
    </submittedName>
</protein>
<dbReference type="InterPro" id="IPR029044">
    <property type="entry name" value="Nucleotide-diphossugar_trans"/>
</dbReference>
<evidence type="ECO:0000259" key="1">
    <source>
        <dbReference type="Pfam" id="PF00483"/>
    </source>
</evidence>
<dbReference type="InterPro" id="IPR005835">
    <property type="entry name" value="NTP_transferase_dom"/>
</dbReference>
<evidence type="ECO:0000313" key="2">
    <source>
        <dbReference type="EMBL" id="RDI73364.1"/>
    </source>
</evidence>
<gene>
    <name evidence="2" type="ORF">Gocc_2964</name>
</gene>
<name>A0A7M2YTZ4_9ACTN</name>
<dbReference type="Proteomes" id="UP000254134">
    <property type="component" value="Unassembled WGS sequence"/>
</dbReference>
<dbReference type="EMBL" id="QQZY01000010">
    <property type="protein sequence ID" value="RDI73364.1"/>
    <property type="molecule type" value="Genomic_DNA"/>
</dbReference>
<dbReference type="AlphaFoldDB" id="A0A7M2YTZ4"/>
<dbReference type="CDD" id="cd04181">
    <property type="entry name" value="NTP_transferase"/>
    <property type="match status" value="1"/>
</dbReference>
<dbReference type="OrthoDB" id="9801810at2"/>
<accession>A0A7M2YTZ4</accession>
<keyword evidence="3" id="KW-1185">Reference proteome</keyword>
<dbReference type="SUPFAM" id="SSF53448">
    <property type="entry name" value="Nucleotide-diphospho-sugar transferases"/>
    <property type="match status" value="1"/>
</dbReference>
<dbReference type="InterPro" id="IPR050486">
    <property type="entry name" value="Mannose-1P_guanyltransferase"/>
</dbReference>
<dbReference type="Gene3D" id="3.90.550.10">
    <property type="entry name" value="Spore Coat Polysaccharide Biosynthesis Protein SpsA, Chain A"/>
    <property type="match status" value="1"/>
</dbReference>
<dbReference type="RefSeq" id="WP_114797351.1">
    <property type="nucleotide sequence ID" value="NZ_QQZY01000010.1"/>
</dbReference>
<evidence type="ECO:0000313" key="3">
    <source>
        <dbReference type="Proteomes" id="UP000254134"/>
    </source>
</evidence>
<feature type="domain" description="Nucleotidyl transferase" evidence="1">
    <location>
        <begin position="3"/>
        <end position="219"/>
    </location>
</feature>
<comment type="caution">
    <text evidence="2">The sequence shown here is derived from an EMBL/GenBank/DDBJ whole genome shotgun (WGS) entry which is preliminary data.</text>
</comment>